<accession>A0A401G2S9</accession>
<gene>
    <name evidence="1" type="ORF">DENIS_4475</name>
</gene>
<keyword evidence="2" id="KW-1185">Reference proteome</keyword>
<sequence length="353" mass="38009">MIGILFHGPEVFDTGWGQTIIDAMKKQDDVRCVLAGTMGRTAAFDSGIDGIEFWSKMPSACLADLACEANAIVIVNFGKSEQAGLVFGGMIVERSGVNTPIVHVECSGPFFVEWIEGCDPGIIEALQGLELSRRAPVPIKPSVWEADGNIYRRMTTAGKDDFIFVDGIMVGRAIAEEVTFVSRDGHLVEIQGAAVKAHGIEKLDRFGGIDLRTVKLASSSAIRRTAHVARITETKGTGMAFIDHAGMRVYELAGGVEGAVTVGDDTTAVAGDILSRFGIPVIGIVDGDKDAVLDNGCFAPGSVKLTVRKDDEFGLKVFDGIFNKKKRIAMEFDEVLRKILAIADNDLLEQQTW</sequence>
<name>A0A401G2S9_9BACT</name>
<organism evidence="1 2">
    <name type="scientific">Desulfonema ishimotonii</name>
    <dbReference type="NCBI Taxonomy" id="45657"/>
    <lineage>
        <taxon>Bacteria</taxon>
        <taxon>Pseudomonadati</taxon>
        <taxon>Thermodesulfobacteriota</taxon>
        <taxon>Desulfobacteria</taxon>
        <taxon>Desulfobacterales</taxon>
        <taxon>Desulfococcaceae</taxon>
        <taxon>Desulfonema</taxon>
    </lineage>
</organism>
<comment type="caution">
    <text evidence="1">The sequence shown here is derived from an EMBL/GenBank/DDBJ whole genome shotgun (WGS) entry which is preliminary data.</text>
</comment>
<evidence type="ECO:0000313" key="2">
    <source>
        <dbReference type="Proteomes" id="UP000288096"/>
    </source>
</evidence>
<dbReference type="EMBL" id="BEXT01000001">
    <property type="protein sequence ID" value="GBC63481.1"/>
    <property type="molecule type" value="Genomic_DNA"/>
</dbReference>
<dbReference type="Pfam" id="PF09890">
    <property type="entry name" value="DUF2117"/>
    <property type="match status" value="1"/>
</dbReference>
<reference evidence="2" key="2">
    <citation type="submission" date="2019-01" db="EMBL/GenBank/DDBJ databases">
        <title>Genome sequence of Desulfonema ishimotonii strain Tokyo 01.</title>
        <authorList>
            <person name="Fukui M."/>
        </authorList>
    </citation>
    <scope>NUCLEOTIDE SEQUENCE [LARGE SCALE GENOMIC DNA]</scope>
    <source>
        <strain evidence="2">Tokyo 01</strain>
    </source>
</reference>
<dbReference type="AlphaFoldDB" id="A0A401G2S9"/>
<proteinExistence type="predicted"/>
<evidence type="ECO:0000313" key="1">
    <source>
        <dbReference type="EMBL" id="GBC63481.1"/>
    </source>
</evidence>
<dbReference type="Proteomes" id="UP000288096">
    <property type="component" value="Unassembled WGS sequence"/>
</dbReference>
<reference evidence="2" key="1">
    <citation type="submission" date="2017-11" db="EMBL/GenBank/DDBJ databases">
        <authorList>
            <person name="Watanabe M."/>
            <person name="Kojima H."/>
        </authorList>
    </citation>
    <scope>NUCLEOTIDE SEQUENCE [LARGE SCALE GENOMIC DNA]</scope>
    <source>
        <strain evidence="2">Tokyo 01</strain>
    </source>
</reference>
<dbReference type="OrthoDB" id="5415859at2"/>
<dbReference type="RefSeq" id="WP_124330544.1">
    <property type="nucleotide sequence ID" value="NZ_BEXT01000001.1"/>
</dbReference>
<protein>
    <submittedName>
        <fullName evidence="1">DUF2117 domain-containing protein</fullName>
    </submittedName>
</protein>
<dbReference type="InterPro" id="IPR012032">
    <property type="entry name" value="UCP006598"/>
</dbReference>